<evidence type="ECO:0000313" key="11">
    <source>
        <dbReference type="Proteomes" id="UP000676325"/>
    </source>
</evidence>
<keyword evidence="6 7" id="KW-0472">Membrane</keyword>
<dbReference type="PROSITE" id="PS50929">
    <property type="entry name" value="ABC_TM1F"/>
    <property type="match status" value="1"/>
</dbReference>
<evidence type="ECO:0000259" key="9">
    <source>
        <dbReference type="PROSITE" id="PS50929"/>
    </source>
</evidence>
<dbReference type="GO" id="GO:0005886">
    <property type="term" value="C:plasma membrane"/>
    <property type="evidence" value="ECO:0007669"/>
    <property type="project" value="UniProtKB-SubCell"/>
</dbReference>
<dbReference type="PANTHER" id="PTHR43394">
    <property type="entry name" value="ATP-DEPENDENT PERMEASE MDL1, MITOCHONDRIAL"/>
    <property type="match status" value="1"/>
</dbReference>
<keyword evidence="5 7" id="KW-1133">Transmembrane helix</keyword>
<dbReference type="InterPro" id="IPR003593">
    <property type="entry name" value="AAA+_ATPase"/>
</dbReference>
<dbReference type="GO" id="GO:0015421">
    <property type="term" value="F:ABC-type oligopeptide transporter activity"/>
    <property type="evidence" value="ECO:0007669"/>
    <property type="project" value="TreeGrafter"/>
</dbReference>
<dbReference type="GO" id="GO:0016887">
    <property type="term" value="F:ATP hydrolysis activity"/>
    <property type="evidence" value="ECO:0007669"/>
    <property type="project" value="InterPro"/>
</dbReference>
<dbReference type="InterPro" id="IPR036640">
    <property type="entry name" value="ABC1_TM_sf"/>
</dbReference>
<dbReference type="InterPro" id="IPR003439">
    <property type="entry name" value="ABC_transporter-like_ATP-bd"/>
</dbReference>
<keyword evidence="3" id="KW-0547">Nucleotide-binding</keyword>
<feature type="transmembrane region" description="Helical" evidence="7">
    <location>
        <begin position="293"/>
        <end position="313"/>
    </location>
</feature>
<dbReference type="Gene3D" id="1.20.1560.10">
    <property type="entry name" value="ABC transporter type 1, transmembrane domain"/>
    <property type="match status" value="1"/>
</dbReference>
<evidence type="ECO:0000256" key="2">
    <source>
        <dbReference type="ARBA" id="ARBA00022692"/>
    </source>
</evidence>
<feature type="domain" description="ABC transmembrane type-1" evidence="9">
    <location>
        <begin position="176"/>
        <end position="354"/>
    </location>
</feature>
<dbReference type="PROSITE" id="PS50893">
    <property type="entry name" value="ABC_TRANSPORTER_2"/>
    <property type="match status" value="1"/>
</dbReference>
<dbReference type="SMART" id="SM00382">
    <property type="entry name" value="AAA"/>
    <property type="match status" value="1"/>
</dbReference>
<dbReference type="EMBL" id="JAGSOH010000145">
    <property type="protein sequence ID" value="MBR7830638.1"/>
    <property type="molecule type" value="Genomic_DNA"/>
</dbReference>
<dbReference type="PANTHER" id="PTHR43394:SF1">
    <property type="entry name" value="ATP-BINDING CASSETTE SUB-FAMILY B MEMBER 10, MITOCHONDRIAL"/>
    <property type="match status" value="1"/>
</dbReference>
<reference evidence="10" key="1">
    <citation type="submission" date="2021-04" db="EMBL/GenBank/DDBJ databases">
        <title>Genome based classification of Actinospica acidithermotolerans sp. nov., an actinobacterium isolated from an Indonesian hot spring.</title>
        <authorList>
            <person name="Kusuma A.B."/>
            <person name="Putra K.E."/>
            <person name="Nafisah S."/>
            <person name="Loh J."/>
            <person name="Nouioui I."/>
            <person name="Goodfellow M."/>
        </authorList>
    </citation>
    <scope>NUCLEOTIDE SEQUENCE</scope>
    <source>
        <strain evidence="10">MGRD01-02</strain>
    </source>
</reference>
<dbReference type="Pfam" id="PF00005">
    <property type="entry name" value="ABC_tran"/>
    <property type="match status" value="1"/>
</dbReference>
<feature type="transmembrane region" description="Helical" evidence="7">
    <location>
        <begin position="68"/>
        <end position="89"/>
    </location>
</feature>
<dbReference type="GO" id="GO:0005524">
    <property type="term" value="F:ATP binding"/>
    <property type="evidence" value="ECO:0007669"/>
    <property type="project" value="UniProtKB-KW"/>
</dbReference>
<dbReference type="Gene3D" id="3.40.50.300">
    <property type="entry name" value="P-loop containing nucleotide triphosphate hydrolases"/>
    <property type="match status" value="1"/>
</dbReference>
<evidence type="ECO:0000256" key="6">
    <source>
        <dbReference type="ARBA" id="ARBA00023136"/>
    </source>
</evidence>
<sequence>MNRTGDLADRLGILAGRTGNVAKRLGTLVNRTGNLAGRLDTLADRLRTLRHLLALSWRVDRTATAVNWLLRILVAVTPTAVGLAQRWVVDDARVNGTSSGLAAWSRLGPAVIFGALAAMMLTIGGRMQGNLRAGLVSKMDLELTREVMADVASIPGVEHLERADYLNRVFLAVKGTNALAGYAWSVVEGATALISLTLSGVLLAQIDPLLLGLVATTVPVLAFGNRAQAWSRAAHEADAEITRLELHLHELCLNPNAAKEVRIAGSGPELSRRATALWEEASRHQRRAHVRGAALQAAGWTLYVAGLGAGIALVVHRVLAGQAAIGALVMVLTLAAQLRLQLFLLQSSTERIGDAGQVAEHYAWLRDHAATATRSAAHRQAPPSRLTGGITLDDVAFTYPGTTTPVLHSITAHFPPGSVIGLVGVNGAGKTTLVKLLTGLYQPTSGRLEVDGTPLSAIAPKAWASASCGVFQDFVKFELPAYQAIGVGDLPRIEDRAAVEAAVARAGAEATVASLGDGLDSQLGKIFGGAELSHGQWQRLALARGQMRTAPLLLVLDEPTAALDPQAEHELFEAFARQARSAAAATGAVTVLVSHRFSTVSMADHVLVLADGTVLESGTHAQLMAAGGRYAELYAAQAAAYF</sequence>
<dbReference type="InterPro" id="IPR011527">
    <property type="entry name" value="ABC1_TM_dom"/>
</dbReference>
<dbReference type="SUPFAM" id="SSF90123">
    <property type="entry name" value="ABC transporter transmembrane region"/>
    <property type="match status" value="1"/>
</dbReference>
<dbReference type="RefSeq" id="WP_212521762.1">
    <property type="nucleotide sequence ID" value="NZ_JAGSOH010000145.1"/>
</dbReference>
<comment type="subcellular location">
    <subcellularLocation>
        <location evidence="1">Cell membrane</location>
        <topology evidence="1">Multi-pass membrane protein</topology>
    </subcellularLocation>
</comment>
<comment type="caution">
    <text evidence="10">The sequence shown here is derived from an EMBL/GenBank/DDBJ whole genome shotgun (WGS) entry which is preliminary data.</text>
</comment>
<dbReference type="InterPro" id="IPR027417">
    <property type="entry name" value="P-loop_NTPase"/>
</dbReference>
<evidence type="ECO:0000256" key="4">
    <source>
        <dbReference type="ARBA" id="ARBA00022840"/>
    </source>
</evidence>
<keyword evidence="4 10" id="KW-0067">ATP-binding</keyword>
<dbReference type="Proteomes" id="UP000676325">
    <property type="component" value="Unassembled WGS sequence"/>
</dbReference>
<keyword evidence="11" id="KW-1185">Reference proteome</keyword>
<keyword evidence="2 7" id="KW-0812">Transmembrane</keyword>
<proteinExistence type="predicted"/>
<organism evidence="10 11">
    <name type="scientific">Actinospica acidithermotolerans</name>
    <dbReference type="NCBI Taxonomy" id="2828514"/>
    <lineage>
        <taxon>Bacteria</taxon>
        <taxon>Bacillati</taxon>
        <taxon>Actinomycetota</taxon>
        <taxon>Actinomycetes</taxon>
        <taxon>Catenulisporales</taxon>
        <taxon>Actinospicaceae</taxon>
        <taxon>Actinospica</taxon>
    </lineage>
</organism>
<protein>
    <submittedName>
        <fullName evidence="10">ABC transporter ATP-binding protein</fullName>
    </submittedName>
</protein>
<accession>A0A941IN35</accession>
<evidence type="ECO:0000259" key="8">
    <source>
        <dbReference type="PROSITE" id="PS50893"/>
    </source>
</evidence>
<evidence type="ECO:0000256" key="1">
    <source>
        <dbReference type="ARBA" id="ARBA00004651"/>
    </source>
</evidence>
<evidence type="ECO:0000256" key="3">
    <source>
        <dbReference type="ARBA" id="ARBA00022741"/>
    </source>
</evidence>
<name>A0A941IN35_9ACTN</name>
<dbReference type="AlphaFoldDB" id="A0A941IN35"/>
<evidence type="ECO:0000313" key="10">
    <source>
        <dbReference type="EMBL" id="MBR7830638.1"/>
    </source>
</evidence>
<feature type="domain" description="ABC transporter" evidence="8">
    <location>
        <begin position="390"/>
        <end position="636"/>
    </location>
</feature>
<gene>
    <name evidence="10" type="ORF">KDK95_30330</name>
</gene>
<evidence type="ECO:0000256" key="7">
    <source>
        <dbReference type="SAM" id="Phobius"/>
    </source>
</evidence>
<dbReference type="InterPro" id="IPR039421">
    <property type="entry name" value="Type_1_exporter"/>
</dbReference>
<dbReference type="SUPFAM" id="SSF52540">
    <property type="entry name" value="P-loop containing nucleoside triphosphate hydrolases"/>
    <property type="match status" value="1"/>
</dbReference>
<feature type="transmembrane region" description="Helical" evidence="7">
    <location>
        <begin position="101"/>
        <end position="123"/>
    </location>
</feature>
<evidence type="ECO:0000256" key="5">
    <source>
        <dbReference type="ARBA" id="ARBA00022989"/>
    </source>
</evidence>
<dbReference type="CDD" id="cd03228">
    <property type="entry name" value="ABCC_MRP_Like"/>
    <property type="match status" value="1"/>
</dbReference>